<dbReference type="SUPFAM" id="SSF89095">
    <property type="entry name" value="GatB/YqeY motif"/>
    <property type="match status" value="1"/>
</dbReference>
<dbReference type="GO" id="GO:0016884">
    <property type="term" value="F:carbon-nitrogen ligase activity, with glutamine as amido-N-donor"/>
    <property type="evidence" value="ECO:0007669"/>
    <property type="project" value="InterPro"/>
</dbReference>
<dbReference type="InterPro" id="IPR023168">
    <property type="entry name" value="GatB_Yqey_C_2"/>
</dbReference>
<organism evidence="1">
    <name type="scientific">bioreactor metagenome</name>
    <dbReference type="NCBI Taxonomy" id="1076179"/>
    <lineage>
        <taxon>unclassified sequences</taxon>
        <taxon>metagenomes</taxon>
        <taxon>ecological metagenomes</taxon>
    </lineage>
</organism>
<sequence>MKSKDKFRASNINMARAAVLQAEKVDNRTLDDEEVVEILSREVKRRKEAIAEFEKGNRQDLVEQTKSEIEILLEYLPKQLTEEEIADIVQQVVYETGANSIRDMGKVMSAAMSKLKGCADGTLVSLIVKQHLS</sequence>
<proteinExistence type="predicted"/>
<dbReference type="InterPro" id="IPR019004">
    <property type="entry name" value="YqeY/Aim41"/>
</dbReference>
<accession>A0A645FS08</accession>
<gene>
    <name evidence="1" type="primary">yqeY_31</name>
    <name evidence="1" type="ORF">SDC9_164586</name>
</gene>
<dbReference type="Pfam" id="PF09424">
    <property type="entry name" value="YqeY"/>
    <property type="match status" value="1"/>
</dbReference>
<reference evidence="1" key="1">
    <citation type="submission" date="2019-08" db="EMBL/GenBank/DDBJ databases">
        <authorList>
            <person name="Kucharzyk K."/>
            <person name="Murdoch R.W."/>
            <person name="Higgins S."/>
            <person name="Loffler F."/>
        </authorList>
    </citation>
    <scope>NUCLEOTIDE SEQUENCE</scope>
</reference>
<dbReference type="InterPro" id="IPR042184">
    <property type="entry name" value="YqeY/Aim41_N"/>
</dbReference>
<protein>
    <recommendedName>
        <fullName evidence="2">GatB/YqeY domain-containing protein</fullName>
    </recommendedName>
</protein>
<dbReference type="EMBL" id="VSSQ01064314">
    <property type="protein sequence ID" value="MPN17235.1"/>
    <property type="molecule type" value="Genomic_DNA"/>
</dbReference>
<comment type="caution">
    <text evidence="1">The sequence shown here is derived from an EMBL/GenBank/DDBJ whole genome shotgun (WGS) entry which is preliminary data.</text>
</comment>
<name>A0A645FS08_9ZZZZ</name>
<dbReference type="AlphaFoldDB" id="A0A645FS08"/>
<evidence type="ECO:0000313" key="1">
    <source>
        <dbReference type="EMBL" id="MPN17235.1"/>
    </source>
</evidence>
<dbReference type="PANTHER" id="PTHR28055:SF1">
    <property type="entry name" value="ALTERED INHERITANCE OF MITOCHONDRIA PROTEIN 41, MITOCHONDRIAL"/>
    <property type="match status" value="1"/>
</dbReference>
<evidence type="ECO:0008006" key="2">
    <source>
        <dbReference type="Google" id="ProtNLM"/>
    </source>
</evidence>
<dbReference type="PANTHER" id="PTHR28055">
    <property type="entry name" value="ALTERED INHERITANCE OF MITOCHONDRIA PROTEIN 41, MITOCHONDRIAL"/>
    <property type="match status" value="1"/>
</dbReference>
<dbReference type="InterPro" id="IPR003789">
    <property type="entry name" value="Asn/Gln_tRNA_amidoTrase-B-like"/>
</dbReference>
<dbReference type="Gene3D" id="1.10.10.410">
    <property type="match status" value="1"/>
</dbReference>
<dbReference type="Gene3D" id="1.10.1510.10">
    <property type="entry name" value="Uncharacterised protein YqeY/AIM41 PF09424, N-terminal domain"/>
    <property type="match status" value="1"/>
</dbReference>